<evidence type="ECO:0000313" key="14">
    <source>
        <dbReference type="Proteomes" id="UP000091979"/>
    </source>
</evidence>
<dbReference type="GO" id="GO:0005737">
    <property type="term" value="C:cytoplasm"/>
    <property type="evidence" value="ECO:0007669"/>
    <property type="project" value="UniProtKB-SubCell"/>
</dbReference>
<dbReference type="SUPFAM" id="SSF52540">
    <property type="entry name" value="P-loop containing nucleoside triphosphate hydrolases"/>
    <property type="match status" value="1"/>
</dbReference>
<keyword evidence="14" id="KW-1185">Reference proteome</keyword>
<keyword evidence="4 10" id="KW-0699">rRNA-binding</keyword>
<keyword evidence="7 10" id="KW-0862">Zinc</keyword>
<evidence type="ECO:0000256" key="9">
    <source>
        <dbReference type="ARBA" id="ARBA00023134"/>
    </source>
</evidence>
<dbReference type="NCBIfam" id="TIGR00157">
    <property type="entry name" value="ribosome small subunit-dependent GTPase A"/>
    <property type="match status" value="1"/>
</dbReference>
<keyword evidence="8 10" id="KW-0694">RNA-binding</keyword>
<keyword evidence="9 10" id="KW-0342">GTP-binding</keyword>
<keyword evidence="1 10" id="KW-0963">Cytoplasm</keyword>
<comment type="subcellular location">
    <subcellularLocation>
        <location evidence="10">Cytoplasm</location>
    </subcellularLocation>
</comment>
<evidence type="ECO:0000259" key="11">
    <source>
        <dbReference type="PROSITE" id="PS50936"/>
    </source>
</evidence>
<dbReference type="InterPro" id="IPR004881">
    <property type="entry name" value="Ribosome_biogen_GTPase_RsgA"/>
</dbReference>
<dbReference type="PROSITE" id="PS50936">
    <property type="entry name" value="ENGC_GTPASE"/>
    <property type="match status" value="1"/>
</dbReference>
<evidence type="ECO:0000256" key="10">
    <source>
        <dbReference type="HAMAP-Rule" id="MF_01820"/>
    </source>
</evidence>
<dbReference type="GO" id="GO:0003924">
    <property type="term" value="F:GTPase activity"/>
    <property type="evidence" value="ECO:0007669"/>
    <property type="project" value="UniProtKB-UniRule"/>
</dbReference>
<feature type="binding site" evidence="10">
    <location>
        <position position="291"/>
    </location>
    <ligand>
        <name>Zn(2+)</name>
        <dbReference type="ChEBI" id="CHEBI:29105"/>
    </ligand>
</feature>
<keyword evidence="6 10" id="KW-0378">Hydrolase</keyword>
<dbReference type="EMBL" id="JXMS01000031">
    <property type="protein sequence ID" value="OBQ46124.1"/>
    <property type="molecule type" value="Genomic_DNA"/>
</dbReference>
<evidence type="ECO:0000256" key="4">
    <source>
        <dbReference type="ARBA" id="ARBA00022730"/>
    </source>
</evidence>
<dbReference type="GO" id="GO:0019843">
    <property type="term" value="F:rRNA binding"/>
    <property type="evidence" value="ECO:0007669"/>
    <property type="project" value="UniProtKB-KW"/>
</dbReference>
<dbReference type="PANTHER" id="PTHR32120:SF10">
    <property type="entry name" value="SMALL RIBOSOMAL SUBUNIT BIOGENESIS GTPASE RSGA"/>
    <property type="match status" value="1"/>
</dbReference>
<comment type="cofactor">
    <cofactor evidence="10">
        <name>Zn(2+)</name>
        <dbReference type="ChEBI" id="CHEBI:29105"/>
    </cofactor>
    <text evidence="10">Binds 1 zinc ion per subunit.</text>
</comment>
<dbReference type="InterPro" id="IPR027417">
    <property type="entry name" value="P-loop_NTPase"/>
</dbReference>
<evidence type="ECO:0000256" key="1">
    <source>
        <dbReference type="ARBA" id="ARBA00022490"/>
    </source>
</evidence>
<feature type="domain" description="EngC GTPase" evidence="11">
    <location>
        <begin position="106"/>
        <end position="253"/>
    </location>
</feature>
<feature type="domain" description="CP-type G" evidence="12">
    <location>
        <begin position="100"/>
        <end position="255"/>
    </location>
</feature>
<dbReference type="InterPro" id="IPR030378">
    <property type="entry name" value="G_CP_dom"/>
</dbReference>
<comment type="subunit">
    <text evidence="10">Monomer. Associates with 30S ribosomal subunit, binds 16S rRNA.</text>
</comment>
<protein>
    <recommendedName>
        <fullName evidence="10">Small ribosomal subunit biogenesis GTPase RsgA</fullName>
        <ecNumber evidence="10">3.6.1.-</ecNumber>
    </recommendedName>
</protein>
<gene>
    <name evidence="10" type="primary">rsgA</name>
    <name evidence="13" type="ORF">SP90_14580</name>
</gene>
<evidence type="ECO:0000259" key="12">
    <source>
        <dbReference type="PROSITE" id="PS51721"/>
    </source>
</evidence>
<dbReference type="AlphaFoldDB" id="A0A1B7X9R9"/>
<feature type="binding site" evidence="10">
    <location>
        <begin position="145"/>
        <end position="148"/>
    </location>
    <ligand>
        <name>GTP</name>
        <dbReference type="ChEBI" id="CHEBI:37565"/>
    </ligand>
</feature>
<keyword evidence="5 10" id="KW-0547">Nucleotide-binding</keyword>
<dbReference type="Pfam" id="PF03193">
    <property type="entry name" value="RsgA_GTPase"/>
    <property type="match status" value="1"/>
</dbReference>
<comment type="caution">
    <text evidence="13">The sequence shown here is derived from an EMBL/GenBank/DDBJ whole genome shotgun (WGS) entry which is preliminary data.</text>
</comment>
<dbReference type="PROSITE" id="PS51721">
    <property type="entry name" value="G_CP"/>
    <property type="match status" value="1"/>
</dbReference>
<feature type="binding site" evidence="10">
    <location>
        <position position="285"/>
    </location>
    <ligand>
        <name>Zn(2+)</name>
        <dbReference type="ChEBI" id="CHEBI:29105"/>
    </ligand>
</feature>
<proteinExistence type="inferred from homology"/>
<dbReference type="Proteomes" id="UP000091979">
    <property type="component" value="Unassembled WGS sequence"/>
</dbReference>
<comment type="function">
    <text evidence="10">One of several proteins that assist in the late maturation steps of the functional core of the 30S ribosomal subunit. Helps release RbfA from mature subunits. May play a role in the assembly of ribosomal proteins into the subunit. Circularly permuted GTPase that catalyzes slow GTP hydrolysis, GTPase activity is stimulated by the 30S ribosomal subunit.</text>
</comment>
<feature type="binding site" evidence="10">
    <location>
        <begin position="197"/>
        <end position="205"/>
    </location>
    <ligand>
        <name>GTP</name>
        <dbReference type="ChEBI" id="CHEBI:37565"/>
    </ligand>
</feature>
<sequence length="358" mass="39240">MSYGWEPFFQDQVTLIEEEEPTIGRVVGVRKNSFLVTDGNTEILATVSGKMLHMADGLFPAAGDWVMLYESMITRVLLRKNILSRGASGGRGKLDAAAYKQQVIAANLDTVFIVCGLDQDFNLRRIERYVTLVYNCGAQPVIVLTKADLHDSPAHIVCEVESIVFGVPVHVVSAQESTGIVSLGQYVADGKTIAMLGSSGAGKSTLLNRLAGGEVQRTGAVSSAVGKGRHTTTTRDLIVLPQGGMVIDNPGVREIAFWDSGDGLSDVFPEIERFAQECRFGDCTHLAEPGCRVLDAVATGELQASRLDSYHKMKRELEYQELRHNTSADRAEKERWKDVSLKVKAIKKARRYPARKLL</sequence>
<evidence type="ECO:0000256" key="5">
    <source>
        <dbReference type="ARBA" id="ARBA00022741"/>
    </source>
</evidence>
<evidence type="ECO:0000256" key="6">
    <source>
        <dbReference type="ARBA" id="ARBA00022801"/>
    </source>
</evidence>
<dbReference type="GO" id="GO:0005525">
    <property type="term" value="F:GTP binding"/>
    <property type="evidence" value="ECO:0007669"/>
    <property type="project" value="UniProtKB-UniRule"/>
</dbReference>
<dbReference type="PATRIC" id="fig|1560234.3.peg.2196"/>
<keyword evidence="2 10" id="KW-0690">Ribosome biogenesis</keyword>
<evidence type="ECO:0000313" key="13">
    <source>
        <dbReference type="EMBL" id="OBQ46124.1"/>
    </source>
</evidence>
<dbReference type="GO" id="GO:0046872">
    <property type="term" value="F:metal ion binding"/>
    <property type="evidence" value="ECO:0007669"/>
    <property type="project" value="UniProtKB-KW"/>
</dbReference>
<feature type="binding site" evidence="10">
    <location>
        <position position="278"/>
    </location>
    <ligand>
        <name>Zn(2+)</name>
        <dbReference type="ChEBI" id="CHEBI:29105"/>
    </ligand>
</feature>
<dbReference type="Gene3D" id="1.10.40.50">
    <property type="entry name" value="Probable gtpase engc, domain 3"/>
    <property type="match status" value="1"/>
</dbReference>
<evidence type="ECO:0000256" key="2">
    <source>
        <dbReference type="ARBA" id="ARBA00022517"/>
    </source>
</evidence>
<comment type="similarity">
    <text evidence="10">Belongs to the TRAFAC class YlqF/YawG GTPase family. RsgA subfamily.</text>
</comment>
<keyword evidence="3 10" id="KW-0479">Metal-binding</keyword>
<accession>A0A1B7X9R9</accession>
<dbReference type="HAMAP" id="MF_01820">
    <property type="entry name" value="GTPase_RsgA"/>
    <property type="match status" value="1"/>
</dbReference>
<dbReference type="PANTHER" id="PTHR32120">
    <property type="entry name" value="SMALL RIBOSOMAL SUBUNIT BIOGENESIS GTPASE RSGA"/>
    <property type="match status" value="1"/>
</dbReference>
<dbReference type="GO" id="GO:0042274">
    <property type="term" value="P:ribosomal small subunit biogenesis"/>
    <property type="evidence" value="ECO:0007669"/>
    <property type="project" value="UniProtKB-UniRule"/>
</dbReference>
<dbReference type="CDD" id="cd01854">
    <property type="entry name" value="YjeQ_EngC"/>
    <property type="match status" value="1"/>
</dbReference>
<feature type="binding site" evidence="10">
    <location>
        <position position="283"/>
    </location>
    <ligand>
        <name>Zn(2+)</name>
        <dbReference type="ChEBI" id="CHEBI:29105"/>
    </ligand>
</feature>
<reference evidence="13 14" key="1">
    <citation type="submission" date="2015-01" db="EMBL/GenBank/DDBJ databases">
        <title>Desulfovibrio sp. JC271 draft genome sequence.</title>
        <authorList>
            <person name="Shivani Y."/>
            <person name="Subhash Y."/>
            <person name="Sasikala C."/>
            <person name="Ramana C.V."/>
        </authorList>
    </citation>
    <scope>NUCLEOTIDE SEQUENCE [LARGE SCALE GENOMIC DNA]</scope>
    <source>
        <strain evidence="13 14">JC271</strain>
    </source>
</reference>
<evidence type="ECO:0000256" key="3">
    <source>
        <dbReference type="ARBA" id="ARBA00022723"/>
    </source>
</evidence>
<evidence type="ECO:0000256" key="7">
    <source>
        <dbReference type="ARBA" id="ARBA00022833"/>
    </source>
</evidence>
<dbReference type="OrthoDB" id="9809485at2"/>
<dbReference type="Gene3D" id="3.40.50.300">
    <property type="entry name" value="P-loop containing nucleotide triphosphate hydrolases"/>
    <property type="match status" value="1"/>
</dbReference>
<dbReference type="STRING" id="1560234.SP90_14580"/>
<dbReference type="EC" id="3.6.1.-" evidence="10"/>
<organism evidence="13 14">
    <name type="scientific">Halodesulfovibrio spirochaetisodalis</name>
    <dbReference type="NCBI Taxonomy" id="1560234"/>
    <lineage>
        <taxon>Bacteria</taxon>
        <taxon>Pseudomonadati</taxon>
        <taxon>Thermodesulfobacteriota</taxon>
        <taxon>Desulfovibrionia</taxon>
        <taxon>Desulfovibrionales</taxon>
        <taxon>Desulfovibrionaceae</taxon>
        <taxon>Halodesulfovibrio</taxon>
    </lineage>
</organism>
<name>A0A1B7X9R9_9BACT</name>
<dbReference type="InterPro" id="IPR010914">
    <property type="entry name" value="RsgA_GTPase_dom"/>
</dbReference>
<evidence type="ECO:0000256" key="8">
    <source>
        <dbReference type="ARBA" id="ARBA00022884"/>
    </source>
</evidence>